<dbReference type="GO" id="GO:0000166">
    <property type="term" value="F:nucleotide binding"/>
    <property type="evidence" value="ECO:0007669"/>
    <property type="project" value="InterPro"/>
</dbReference>
<dbReference type="KEGG" id="vmo:VMUT_1044"/>
<evidence type="ECO:0000259" key="2">
    <source>
        <dbReference type="Pfam" id="PF01408"/>
    </source>
</evidence>
<dbReference type="PANTHER" id="PTHR43818">
    <property type="entry name" value="BCDNA.GH03377"/>
    <property type="match status" value="1"/>
</dbReference>
<dbReference type="AlphaFoldDB" id="F0QXT8"/>
<dbReference type="Gene3D" id="3.30.360.10">
    <property type="entry name" value="Dihydrodipicolinate Reductase, domain 2"/>
    <property type="match status" value="1"/>
</dbReference>
<dbReference type="eggNOG" id="arCOG01622">
    <property type="taxonomic scope" value="Archaea"/>
</dbReference>
<dbReference type="Proteomes" id="UP000007485">
    <property type="component" value="Chromosome"/>
</dbReference>
<gene>
    <name evidence="3" type="ordered locus">VMUT_1044</name>
</gene>
<dbReference type="OrthoDB" id="25239at2157"/>
<dbReference type="EMBL" id="CP002529">
    <property type="protein sequence ID" value="ADY01251.1"/>
    <property type="molecule type" value="Genomic_DNA"/>
</dbReference>
<dbReference type="GO" id="GO:0016491">
    <property type="term" value="F:oxidoreductase activity"/>
    <property type="evidence" value="ECO:0007669"/>
    <property type="project" value="UniProtKB-KW"/>
</dbReference>
<protein>
    <submittedName>
        <fullName evidence="3">Oxidoreductase-like protein</fullName>
    </submittedName>
</protein>
<dbReference type="STRING" id="985053.VMUT_1044"/>
<dbReference type="Gene3D" id="3.40.50.720">
    <property type="entry name" value="NAD(P)-binding Rossmann-like Domain"/>
    <property type="match status" value="1"/>
</dbReference>
<organism evidence="3 4">
    <name type="scientific">Vulcanisaeta moutnovskia (strain 768-28)</name>
    <dbReference type="NCBI Taxonomy" id="985053"/>
    <lineage>
        <taxon>Archaea</taxon>
        <taxon>Thermoproteota</taxon>
        <taxon>Thermoprotei</taxon>
        <taxon>Thermoproteales</taxon>
        <taxon>Thermoproteaceae</taxon>
        <taxon>Vulcanisaeta</taxon>
    </lineage>
</organism>
<name>F0QXT8_VULM7</name>
<dbReference type="RefSeq" id="WP_013604413.1">
    <property type="nucleotide sequence ID" value="NC_015151.1"/>
</dbReference>
<dbReference type="InterPro" id="IPR050463">
    <property type="entry name" value="Gfo/Idh/MocA_oxidrdct_glycsds"/>
</dbReference>
<evidence type="ECO:0000313" key="4">
    <source>
        <dbReference type="Proteomes" id="UP000007485"/>
    </source>
</evidence>
<accession>F0QXT8</accession>
<feature type="domain" description="Gfo/Idh/MocA-like oxidoreductase N-terminal" evidence="2">
    <location>
        <begin position="4"/>
        <end position="122"/>
    </location>
</feature>
<evidence type="ECO:0000256" key="1">
    <source>
        <dbReference type="ARBA" id="ARBA00023002"/>
    </source>
</evidence>
<sequence>MDKVRVAIIGFGKMGVLHGALVNATGLGEVVTIVDKDEKIIKALRRLFRGRVSIVTSIDELTDVDAVFITTPIPTHYALAKSSLKLDIKGLFVEKTLTDSGAKSRELLKDAASRGIVNAVGFQKRFIPTFRYLREWVQSVDVSRIKAIRAYAYSEDFLGVNRSVGLLEPRGGVLRDLASHAIDLLFWLFGYTKAEIHNVNIEKTNDAPCGEVTVRVLISDIDTTVSTSWCKEGYRVPEVGIDIVTDDGEVIANDYEVVIKNGGNIKKVYAAELEEPVKYLLGAPEYYREVEEFLKSVVRGKGFDGATFNDAVLIDEFIDEALRVHNARTSGR</sequence>
<dbReference type="SUPFAM" id="SSF51735">
    <property type="entry name" value="NAD(P)-binding Rossmann-fold domains"/>
    <property type="match status" value="1"/>
</dbReference>
<proteinExistence type="predicted"/>
<keyword evidence="1" id="KW-0560">Oxidoreductase</keyword>
<dbReference type="SUPFAM" id="SSF55347">
    <property type="entry name" value="Glyceraldehyde-3-phosphate dehydrogenase-like, C-terminal domain"/>
    <property type="match status" value="1"/>
</dbReference>
<evidence type="ECO:0000313" key="3">
    <source>
        <dbReference type="EMBL" id="ADY01251.1"/>
    </source>
</evidence>
<keyword evidence="4" id="KW-1185">Reference proteome</keyword>
<dbReference type="InterPro" id="IPR000683">
    <property type="entry name" value="Gfo/Idh/MocA-like_OxRdtase_N"/>
</dbReference>
<dbReference type="HOGENOM" id="CLU_835820_0_0_2"/>
<dbReference type="GeneID" id="10288696"/>
<reference evidence="3 4" key="1">
    <citation type="journal article" date="2011" name="J. Bacteriol.">
        <title>Complete genome sequence of 'Vulcanisaeta moutnovskia' strain 768-28, a novel member of the hyperthermophilic crenarchaeal genus vulcanisaeta.</title>
        <authorList>
            <person name="Gumerov V.M."/>
            <person name="Mardanov A.V."/>
            <person name="Beletsky A.V."/>
            <person name="Prokofeva M.I."/>
            <person name="Bonch-Osmolovskaya E.A."/>
            <person name="Ravin N.V."/>
            <person name="Skryabin K.G."/>
        </authorList>
    </citation>
    <scope>NUCLEOTIDE SEQUENCE [LARGE SCALE GENOMIC DNA]</scope>
    <source>
        <strain evidence="3 4">768-28</strain>
    </source>
</reference>
<dbReference type="Pfam" id="PF01408">
    <property type="entry name" value="GFO_IDH_MocA"/>
    <property type="match status" value="1"/>
</dbReference>
<dbReference type="PANTHER" id="PTHR43818:SF11">
    <property type="entry name" value="BCDNA.GH03377"/>
    <property type="match status" value="1"/>
</dbReference>
<dbReference type="InterPro" id="IPR036291">
    <property type="entry name" value="NAD(P)-bd_dom_sf"/>
</dbReference>